<accession>A0A955L0R0</accession>
<keyword evidence="1" id="KW-1133">Transmembrane helix</keyword>
<feature type="non-terminal residue" evidence="2">
    <location>
        <position position="212"/>
    </location>
</feature>
<gene>
    <name evidence="2" type="ORF">KC640_03535</name>
</gene>
<protein>
    <submittedName>
        <fullName evidence="2">Uncharacterized protein</fullName>
    </submittedName>
</protein>
<evidence type="ECO:0000313" key="2">
    <source>
        <dbReference type="EMBL" id="MCA9379475.1"/>
    </source>
</evidence>
<reference evidence="2" key="1">
    <citation type="submission" date="2020-04" db="EMBL/GenBank/DDBJ databases">
        <authorList>
            <person name="Zhang T."/>
        </authorList>
    </citation>
    <scope>NUCLEOTIDE SEQUENCE</scope>
    <source>
        <strain evidence="2">HKST-UBA12</strain>
    </source>
</reference>
<keyword evidence="1" id="KW-0472">Membrane</keyword>
<dbReference type="EMBL" id="JAGQLI010000197">
    <property type="protein sequence ID" value="MCA9379475.1"/>
    <property type="molecule type" value="Genomic_DNA"/>
</dbReference>
<dbReference type="Gene3D" id="3.40.190.10">
    <property type="entry name" value="Periplasmic binding protein-like II"/>
    <property type="match status" value="1"/>
</dbReference>
<proteinExistence type="predicted"/>
<dbReference type="SUPFAM" id="SSF53850">
    <property type="entry name" value="Periplasmic binding protein-like II"/>
    <property type="match status" value="1"/>
</dbReference>
<reference evidence="2" key="2">
    <citation type="journal article" date="2021" name="Microbiome">
        <title>Successional dynamics and alternative stable states in a saline activated sludge microbial community over 9 years.</title>
        <authorList>
            <person name="Wang Y."/>
            <person name="Ye J."/>
            <person name="Ju F."/>
            <person name="Liu L."/>
            <person name="Boyd J.A."/>
            <person name="Deng Y."/>
            <person name="Parks D.H."/>
            <person name="Jiang X."/>
            <person name="Yin X."/>
            <person name="Woodcroft B.J."/>
            <person name="Tyson G.W."/>
            <person name="Hugenholtz P."/>
            <person name="Polz M.F."/>
            <person name="Zhang T."/>
        </authorList>
    </citation>
    <scope>NUCLEOTIDE SEQUENCE</scope>
    <source>
        <strain evidence="2">HKST-UBA12</strain>
    </source>
</reference>
<organism evidence="2 3">
    <name type="scientific">Candidatus Dojkabacteria bacterium</name>
    <dbReference type="NCBI Taxonomy" id="2099670"/>
    <lineage>
        <taxon>Bacteria</taxon>
        <taxon>Candidatus Dojkabacteria</taxon>
    </lineage>
</organism>
<sequence>MSKQPTLAQQISNYFRQAGELISRARDLMWDYPDYLFFGRLSLAVRLRRIYMLTRPHSHLLTSVLIVGAVLFYISSGRFNLLQAAKPSELLEGVVMGVDENGQLQNLSRVSPLVPSAIQLEKDISELVYEPLVRYQQDGSIQLMLADNIIRIQEGADYEFELREGVKWHDYDQTGEMLDLGDVIRTLEIVSQLDENNTNSYVQAIKQMAWER</sequence>
<comment type="caution">
    <text evidence="2">The sequence shown here is derived from an EMBL/GenBank/DDBJ whole genome shotgun (WGS) entry which is preliminary data.</text>
</comment>
<dbReference type="Proteomes" id="UP000760819">
    <property type="component" value="Unassembled WGS sequence"/>
</dbReference>
<feature type="transmembrane region" description="Helical" evidence="1">
    <location>
        <begin position="58"/>
        <end position="76"/>
    </location>
</feature>
<evidence type="ECO:0000256" key="1">
    <source>
        <dbReference type="SAM" id="Phobius"/>
    </source>
</evidence>
<name>A0A955L0R0_9BACT</name>
<evidence type="ECO:0000313" key="3">
    <source>
        <dbReference type="Proteomes" id="UP000760819"/>
    </source>
</evidence>
<dbReference type="AlphaFoldDB" id="A0A955L0R0"/>
<keyword evidence="1" id="KW-0812">Transmembrane</keyword>